<dbReference type="PANTHER" id="PTHR13121">
    <property type="entry name" value="GPI TRANSAMIDASE COMPONENT PIG-U"/>
    <property type="match status" value="1"/>
</dbReference>
<evidence type="ECO:0000313" key="11">
    <source>
        <dbReference type="Proteomes" id="UP000314294"/>
    </source>
</evidence>
<dbReference type="AlphaFoldDB" id="A0A4Z2EZM5"/>
<evidence type="ECO:0000256" key="8">
    <source>
        <dbReference type="ARBA" id="ARBA00023136"/>
    </source>
</evidence>
<keyword evidence="11" id="KW-1185">Reference proteome</keyword>
<evidence type="ECO:0000256" key="9">
    <source>
        <dbReference type="SAM" id="Phobius"/>
    </source>
</evidence>
<comment type="pathway">
    <text evidence="2">Glycolipid biosynthesis; glycosylphosphatidylinositol-anchor biosynthesis.</text>
</comment>
<evidence type="ECO:0000256" key="1">
    <source>
        <dbReference type="ARBA" id="ARBA00004477"/>
    </source>
</evidence>
<comment type="subcellular location">
    <subcellularLocation>
        <location evidence="1">Endoplasmic reticulum membrane</location>
        <topology evidence="1">Multi-pass membrane protein</topology>
    </subcellularLocation>
</comment>
<comment type="caution">
    <text evidence="10">The sequence shown here is derived from an EMBL/GenBank/DDBJ whole genome shotgun (WGS) entry which is preliminary data.</text>
</comment>
<dbReference type="GO" id="GO:0016255">
    <property type="term" value="P:attachment of GPI anchor to protein"/>
    <property type="evidence" value="ECO:0007669"/>
    <property type="project" value="InterPro"/>
</dbReference>
<keyword evidence="6" id="KW-0256">Endoplasmic reticulum</keyword>
<protein>
    <submittedName>
        <fullName evidence="10">Phosphatidylinositol glycan anchor biosynthesis class U protein</fullName>
    </submittedName>
</protein>
<dbReference type="EMBL" id="SRLO01002049">
    <property type="protein sequence ID" value="TNN34070.1"/>
    <property type="molecule type" value="Genomic_DNA"/>
</dbReference>
<evidence type="ECO:0000313" key="10">
    <source>
        <dbReference type="EMBL" id="TNN34070.1"/>
    </source>
</evidence>
<dbReference type="OrthoDB" id="549017at2759"/>
<dbReference type="PANTHER" id="PTHR13121:SF0">
    <property type="entry name" value="PHOSPHATIDYLINOSITOL GLYCAN ANCHOR BIOSYNTHESIS CLASS U PROTEIN"/>
    <property type="match status" value="1"/>
</dbReference>
<evidence type="ECO:0000256" key="3">
    <source>
        <dbReference type="ARBA" id="ARBA00010026"/>
    </source>
</evidence>
<evidence type="ECO:0000256" key="5">
    <source>
        <dbReference type="ARBA" id="ARBA00022692"/>
    </source>
</evidence>
<evidence type="ECO:0000256" key="4">
    <source>
        <dbReference type="ARBA" id="ARBA00022502"/>
    </source>
</evidence>
<comment type="similarity">
    <text evidence="3">Belongs to the PIGU family.</text>
</comment>
<dbReference type="Pfam" id="PF06728">
    <property type="entry name" value="PIG-U"/>
    <property type="match status" value="1"/>
</dbReference>
<keyword evidence="4" id="KW-0337">GPI-anchor biosynthesis</keyword>
<feature type="transmembrane region" description="Helical" evidence="9">
    <location>
        <begin position="78"/>
        <end position="98"/>
    </location>
</feature>
<feature type="transmembrane region" description="Helical" evidence="9">
    <location>
        <begin position="205"/>
        <end position="227"/>
    </location>
</feature>
<dbReference type="UniPathway" id="UPA00196"/>
<accession>A0A4Z2EZM5</accession>
<evidence type="ECO:0000256" key="2">
    <source>
        <dbReference type="ARBA" id="ARBA00004687"/>
    </source>
</evidence>
<dbReference type="Proteomes" id="UP000314294">
    <property type="component" value="Unassembled WGS sequence"/>
</dbReference>
<gene>
    <name evidence="10" type="primary">Pigu_0</name>
    <name evidence="10" type="ORF">EYF80_055770</name>
</gene>
<dbReference type="GO" id="GO:0042765">
    <property type="term" value="C:GPI-anchor transamidase complex"/>
    <property type="evidence" value="ECO:0007669"/>
    <property type="project" value="InterPro"/>
</dbReference>
<reference evidence="10 11" key="1">
    <citation type="submission" date="2019-03" db="EMBL/GenBank/DDBJ databases">
        <title>First draft genome of Liparis tanakae, snailfish: a comprehensive survey of snailfish specific genes.</title>
        <authorList>
            <person name="Kim W."/>
            <person name="Song I."/>
            <person name="Jeong J.-H."/>
            <person name="Kim D."/>
            <person name="Kim S."/>
            <person name="Ryu S."/>
            <person name="Song J.Y."/>
            <person name="Lee S.K."/>
        </authorList>
    </citation>
    <scope>NUCLEOTIDE SEQUENCE [LARGE SCALE GENOMIC DNA]</scope>
    <source>
        <tissue evidence="10">Muscle</tissue>
    </source>
</reference>
<evidence type="ECO:0000256" key="7">
    <source>
        <dbReference type="ARBA" id="ARBA00022989"/>
    </source>
</evidence>
<organism evidence="10 11">
    <name type="scientific">Liparis tanakae</name>
    <name type="common">Tanaka's snailfish</name>
    <dbReference type="NCBI Taxonomy" id="230148"/>
    <lineage>
        <taxon>Eukaryota</taxon>
        <taxon>Metazoa</taxon>
        <taxon>Chordata</taxon>
        <taxon>Craniata</taxon>
        <taxon>Vertebrata</taxon>
        <taxon>Euteleostomi</taxon>
        <taxon>Actinopterygii</taxon>
        <taxon>Neopterygii</taxon>
        <taxon>Teleostei</taxon>
        <taxon>Neoteleostei</taxon>
        <taxon>Acanthomorphata</taxon>
        <taxon>Eupercaria</taxon>
        <taxon>Perciformes</taxon>
        <taxon>Cottioidei</taxon>
        <taxon>Cottales</taxon>
        <taxon>Liparidae</taxon>
        <taxon>Liparis</taxon>
    </lineage>
</organism>
<keyword evidence="5 9" id="KW-0812">Transmembrane</keyword>
<feature type="transmembrane region" description="Helical" evidence="9">
    <location>
        <begin position="171"/>
        <end position="193"/>
    </location>
</feature>
<dbReference type="GO" id="GO:0006506">
    <property type="term" value="P:GPI anchor biosynthetic process"/>
    <property type="evidence" value="ECO:0007669"/>
    <property type="project" value="UniProtKB-UniPathway"/>
</dbReference>
<proteinExistence type="inferred from homology"/>
<name>A0A4Z2EZM5_9TELE</name>
<keyword evidence="8 9" id="KW-0472">Membrane</keyword>
<evidence type="ECO:0000256" key="6">
    <source>
        <dbReference type="ARBA" id="ARBA00022824"/>
    </source>
</evidence>
<dbReference type="InterPro" id="IPR009600">
    <property type="entry name" value="PIG-U"/>
</dbReference>
<sequence>MYESNILHVSCPSYLLNPFTILSCVAKSTCGLNNAVIALFVLATIKGNVLLSAIFLSLATYQSIYPLTLFWWFVAQYLFMYLGSLFVIVGLSFFLLGSWDFLPSVYGFILSVPDLTPNVGLFWYFFAEMFEHFRLFFLCLAVISIFKSYPTVGDIALYMAFLPVWSHLHRFLRNIFLVSCVLLACSALFPVLWHLWIYAGSANSNFYYAITLLFNVAQILLVSDYFYAFLRREHHLTYGLYLKRKDGSEATLVLK</sequence>
<keyword evidence="7 9" id="KW-1133">Transmembrane helix</keyword>
<feature type="transmembrane region" description="Helical" evidence="9">
    <location>
        <begin position="105"/>
        <end position="126"/>
    </location>
</feature>